<keyword evidence="2" id="KW-1133">Transmembrane helix</keyword>
<organism evidence="4 5">
    <name type="scientific">Shimazuella alba</name>
    <dbReference type="NCBI Taxonomy" id="2690964"/>
    <lineage>
        <taxon>Bacteria</taxon>
        <taxon>Bacillati</taxon>
        <taxon>Bacillota</taxon>
        <taxon>Bacilli</taxon>
        <taxon>Bacillales</taxon>
        <taxon>Thermoactinomycetaceae</taxon>
        <taxon>Shimazuella</taxon>
    </lineage>
</organism>
<dbReference type="RefSeq" id="WP_160799419.1">
    <property type="nucleotide sequence ID" value="NZ_WUUL01000001.1"/>
</dbReference>
<feature type="transmembrane region" description="Helical" evidence="2">
    <location>
        <begin position="61"/>
        <end position="84"/>
    </location>
</feature>
<evidence type="ECO:0000313" key="4">
    <source>
        <dbReference type="EMBL" id="MXQ52392.1"/>
    </source>
</evidence>
<evidence type="ECO:0000256" key="2">
    <source>
        <dbReference type="SAM" id="Phobius"/>
    </source>
</evidence>
<feature type="transmembrane region" description="Helical" evidence="2">
    <location>
        <begin position="38"/>
        <end position="55"/>
    </location>
</feature>
<keyword evidence="2" id="KW-0472">Membrane</keyword>
<evidence type="ECO:0000259" key="3">
    <source>
        <dbReference type="Pfam" id="PF11611"/>
    </source>
</evidence>
<sequence length="317" mass="36182">MMDFIMDAIISMTVIFGLFLLVGVIYPTSSHREIRLHNRWGSFVLLLGVVFFYQIMEDISIKQILIDIVDGISVFFFFGIVKLTSWHRKIKLNKHWINFCLFVFFILLSIGIGGGESKLGEPVDIFDRIYTVNNVTELQQIKDLKGTDYSPNKGARFIKVNVSLKNHGTKPITIPSDEITLHAYTKKYSEYKRDVTNEVLVNPSKVSLFQELNPGVTITANVLFVVPNNIPLNNLEVSIEKKDIQQDIPFNGDVSKWPVVVLYMVIIIGLIEVFLLIGVVYPTGLHRDIKLDSRWTNLFAFSIGLFIILSLAIFTRY</sequence>
<gene>
    <name evidence="4" type="ORF">GSM42_01210</name>
</gene>
<feature type="transmembrane region" description="Helical" evidence="2">
    <location>
        <begin position="295"/>
        <end position="314"/>
    </location>
</feature>
<name>A0A6I4VWL8_9BACL</name>
<accession>A0A6I4VWL8</accession>
<feature type="domain" description="DUF4352" evidence="3">
    <location>
        <begin position="117"/>
        <end position="231"/>
    </location>
</feature>
<keyword evidence="5" id="KW-1185">Reference proteome</keyword>
<comment type="caution">
    <text evidence="4">The sequence shown here is derived from an EMBL/GenBank/DDBJ whole genome shotgun (WGS) entry which is preliminary data.</text>
</comment>
<dbReference type="Gene3D" id="2.60.40.1240">
    <property type="match status" value="1"/>
</dbReference>
<evidence type="ECO:0000313" key="5">
    <source>
        <dbReference type="Proteomes" id="UP000430692"/>
    </source>
</evidence>
<feature type="transmembrane region" description="Helical" evidence="2">
    <location>
        <begin position="260"/>
        <end position="283"/>
    </location>
</feature>
<feature type="transmembrane region" description="Helical" evidence="2">
    <location>
        <begin position="96"/>
        <end position="114"/>
    </location>
</feature>
<dbReference type="AlphaFoldDB" id="A0A6I4VWL8"/>
<dbReference type="Proteomes" id="UP000430692">
    <property type="component" value="Unassembled WGS sequence"/>
</dbReference>
<protein>
    <submittedName>
        <fullName evidence="4">DUF4352 domain-containing protein</fullName>
    </submittedName>
</protein>
<dbReference type="Pfam" id="PF11611">
    <property type="entry name" value="DUF4352"/>
    <property type="match status" value="1"/>
</dbReference>
<keyword evidence="1" id="KW-0732">Signal</keyword>
<proteinExistence type="predicted"/>
<keyword evidence="2" id="KW-0812">Transmembrane</keyword>
<reference evidence="4 5" key="1">
    <citation type="submission" date="2019-12" db="EMBL/GenBank/DDBJ databases">
        <title>Whole-genome analyses of novel actinobacteria.</title>
        <authorList>
            <person name="Sahin N."/>
            <person name="Saygin H."/>
        </authorList>
    </citation>
    <scope>NUCLEOTIDE SEQUENCE [LARGE SCALE GENOMIC DNA]</scope>
    <source>
        <strain evidence="4 5">KC615</strain>
    </source>
</reference>
<dbReference type="EMBL" id="WUUL01000001">
    <property type="protein sequence ID" value="MXQ52392.1"/>
    <property type="molecule type" value="Genomic_DNA"/>
</dbReference>
<evidence type="ECO:0000256" key="1">
    <source>
        <dbReference type="ARBA" id="ARBA00022729"/>
    </source>
</evidence>
<dbReference type="InterPro" id="IPR029051">
    <property type="entry name" value="DUF4352"/>
</dbReference>
<feature type="transmembrane region" description="Helical" evidence="2">
    <location>
        <begin position="6"/>
        <end position="26"/>
    </location>
</feature>
<dbReference type="InterPro" id="IPR029050">
    <property type="entry name" value="Immunoprotect_excell_Ig-like"/>
</dbReference>